<keyword evidence="1" id="KW-0863">Zinc-finger</keyword>
<dbReference type="PaxDb" id="3880-AES73719"/>
<feature type="transmembrane region" description="Helical" evidence="3">
    <location>
        <begin position="100"/>
        <end position="122"/>
    </location>
</feature>
<dbReference type="Pfam" id="PF13639">
    <property type="entry name" value="zf-RING_2"/>
    <property type="match status" value="1"/>
</dbReference>
<feature type="transmembrane region" description="Helical" evidence="3">
    <location>
        <begin position="183"/>
        <end position="204"/>
    </location>
</feature>
<organism evidence="5 8">
    <name type="scientific">Medicago truncatula</name>
    <name type="common">Barrel medic</name>
    <name type="synonym">Medicago tribuloides</name>
    <dbReference type="NCBI Taxonomy" id="3880"/>
    <lineage>
        <taxon>Eukaryota</taxon>
        <taxon>Viridiplantae</taxon>
        <taxon>Streptophyta</taxon>
        <taxon>Embryophyta</taxon>
        <taxon>Tracheophyta</taxon>
        <taxon>Spermatophyta</taxon>
        <taxon>Magnoliopsida</taxon>
        <taxon>eudicotyledons</taxon>
        <taxon>Gunneridae</taxon>
        <taxon>Pentapetalae</taxon>
        <taxon>rosids</taxon>
        <taxon>fabids</taxon>
        <taxon>Fabales</taxon>
        <taxon>Fabaceae</taxon>
        <taxon>Papilionoideae</taxon>
        <taxon>50 kb inversion clade</taxon>
        <taxon>NPAAA clade</taxon>
        <taxon>Hologalegina</taxon>
        <taxon>IRL clade</taxon>
        <taxon>Trifolieae</taxon>
        <taxon>Medicago</taxon>
    </lineage>
</organism>
<dbReference type="AlphaFoldDB" id="A0A072V289"/>
<proteinExistence type="predicted"/>
<dbReference type="EnsemblPlants" id="KEH35942">
    <property type="protein sequence ID" value="KEH35942"/>
    <property type="gene ID" value="MTR_3g107995"/>
</dbReference>
<dbReference type="InterPro" id="IPR001841">
    <property type="entry name" value="Znf_RING"/>
</dbReference>
<dbReference type="SUPFAM" id="SSF57850">
    <property type="entry name" value="RING/U-box"/>
    <property type="match status" value="1"/>
</dbReference>
<keyword evidence="1" id="KW-0862">Zinc</keyword>
<evidence type="ECO:0000256" key="2">
    <source>
        <dbReference type="SAM" id="MobiDB-lite"/>
    </source>
</evidence>
<dbReference type="eggNOG" id="KOG0800">
    <property type="taxonomic scope" value="Eukaryota"/>
</dbReference>
<dbReference type="SMART" id="SM00184">
    <property type="entry name" value="RING"/>
    <property type="match status" value="1"/>
</dbReference>
<dbReference type="InterPro" id="IPR013083">
    <property type="entry name" value="Znf_RING/FYVE/PHD"/>
</dbReference>
<keyword evidence="3" id="KW-0812">Transmembrane</keyword>
<protein>
    <submittedName>
        <fullName evidence="6">Putative transcription factor C2H2 family</fullName>
    </submittedName>
    <submittedName>
        <fullName evidence="5">Zinc finger, C3HC4 type (RING finger) protein, putative</fullName>
    </submittedName>
</protein>
<reference evidence="5 8" key="1">
    <citation type="journal article" date="2011" name="Nature">
        <title>The Medicago genome provides insight into the evolution of rhizobial symbioses.</title>
        <authorList>
            <person name="Young N.D."/>
            <person name="Debelle F."/>
            <person name="Oldroyd G.E."/>
            <person name="Geurts R."/>
            <person name="Cannon S.B."/>
            <person name="Udvardi M.K."/>
            <person name="Benedito V.A."/>
            <person name="Mayer K.F."/>
            <person name="Gouzy J."/>
            <person name="Schoof H."/>
            <person name="Van de Peer Y."/>
            <person name="Proost S."/>
            <person name="Cook D.R."/>
            <person name="Meyers B.C."/>
            <person name="Spannagl M."/>
            <person name="Cheung F."/>
            <person name="De Mita S."/>
            <person name="Krishnakumar V."/>
            <person name="Gundlach H."/>
            <person name="Zhou S."/>
            <person name="Mudge J."/>
            <person name="Bharti A.K."/>
            <person name="Murray J.D."/>
            <person name="Naoumkina M.A."/>
            <person name="Rosen B."/>
            <person name="Silverstein K.A."/>
            <person name="Tang H."/>
            <person name="Rombauts S."/>
            <person name="Zhao P.X."/>
            <person name="Zhou P."/>
            <person name="Barbe V."/>
            <person name="Bardou P."/>
            <person name="Bechner M."/>
            <person name="Bellec A."/>
            <person name="Berger A."/>
            <person name="Berges H."/>
            <person name="Bidwell S."/>
            <person name="Bisseling T."/>
            <person name="Choisne N."/>
            <person name="Couloux A."/>
            <person name="Denny R."/>
            <person name="Deshpande S."/>
            <person name="Dai X."/>
            <person name="Doyle J.J."/>
            <person name="Dudez A.M."/>
            <person name="Farmer A.D."/>
            <person name="Fouteau S."/>
            <person name="Franken C."/>
            <person name="Gibelin C."/>
            <person name="Gish J."/>
            <person name="Goldstein S."/>
            <person name="Gonzalez A.J."/>
            <person name="Green P.J."/>
            <person name="Hallab A."/>
            <person name="Hartog M."/>
            <person name="Hua A."/>
            <person name="Humphray S.J."/>
            <person name="Jeong D.H."/>
            <person name="Jing Y."/>
            <person name="Jocker A."/>
            <person name="Kenton S.M."/>
            <person name="Kim D.J."/>
            <person name="Klee K."/>
            <person name="Lai H."/>
            <person name="Lang C."/>
            <person name="Lin S."/>
            <person name="Macmil S.L."/>
            <person name="Magdelenat G."/>
            <person name="Matthews L."/>
            <person name="McCorrison J."/>
            <person name="Monaghan E.L."/>
            <person name="Mun J.H."/>
            <person name="Najar F.Z."/>
            <person name="Nicholson C."/>
            <person name="Noirot C."/>
            <person name="O'Bleness M."/>
            <person name="Paule C.R."/>
            <person name="Poulain J."/>
            <person name="Prion F."/>
            <person name="Qin B."/>
            <person name="Qu C."/>
            <person name="Retzel E.F."/>
            <person name="Riddle C."/>
            <person name="Sallet E."/>
            <person name="Samain S."/>
            <person name="Samson N."/>
            <person name="Sanders I."/>
            <person name="Saurat O."/>
            <person name="Scarpelli C."/>
            <person name="Schiex T."/>
            <person name="Segurens B."/>
            <person name="Severin A.J."/>
            <person name="Sherrier D.J."/>
            <person name="Shi R."/>
            <person name="Sims S."/>
            <person name="Singer S.R."/>
            <person name="Sinharoy S."/>
            <person name="Sterck L."/>
            <person name="Viollet A."/>
            <person name="Wang B.B."/>
            <person name="Wang K."/>
            <person name="Wang M."/>
            <person name="Wang X."/>
            <person name="Warfsmann J."/>
            <person name="Weissenbach J."/>
            <person name="White D.D."/>
            <person name="White J.D."/>
            <person name="Wiley G.B."/>
            <person name="Wincker P."/>
            <person name="Xing Y."/>
            <person name="Yang L."/>
            <person name="Yao Z."/>
            <person name="Ying F."/>
            <person name="Zhai J."/>
            <person name="Zhou L."/>
            <person name="Zuber A."/>
            <person name="Denarie J."/>
            <person name="Dixon R.A."/>
            <person name="May G.D."/>
            <person name="Schwartz D.C."/>
            <person name="Rogers J."/>
            <person name="Quetier F."/>
            <person name="Town C.D."/>
            <person name="Roe B.A."/>
        </authorList>
    </citation>
    <scope>NUCLEOTIDE SEQUENCE [LARGE SCALE GENOMIC DNA]</scope>
    <source>
        <strain evidence="5">A17</strain>
        <strain evidence="7 8">cv. Jemalong A17</strain>
    </source>
</reference>
<dbReference type="PANTHER" id="PTHR46225:SF2">
    <property type="entry name" value="C3H4 TYPE ZINC FINGER PROTEIN"/>
    <property type="match status" value="1"/>
</dbReference>
<dbReference type="EMBL" id="CM001219">
    <property type="protein sequence ID" value="KEH35942.1"/>
    <property type="molecule type" value="Genomic_DNA"/>
</dbReference>
<evidence type="ECO:0000259" key="4">
    <source>
        <dbReference type="PROSITE" id="PS50089"/>
    </source>
</evidence>
<keyword evidence="8" id="KW-1185">Reference proteome</keyword>
<feature type="region of interest" description="Disordered" evidence="2">
    <location>
        <begin position="38"/>
        <end position="59"/>
    </location>
</feature>
<feature type="transmembrane region" description="Helical" evidence="3">
    <location>
        <begin position="67"/>
        <end position="88"/>
    </location>
</feature>
<evidence type="ECO:0000256" key="1">
    <source>
        <dbReference type="PROSITE-ProRule" id="PRU00175"/>
    </source>
</evidence>
<evidence type="ECO:0000313" key="9">
    <source>
        <dbReference type="Proteomes" id="UP000265566"/>
    </source>
</evidence>
<dbReference type="PROSITE" id="PS50089">
    <property type="entry name" value="ZF_RING_2"/>
    <property type="match status" value="1"/>
</dbReference>
<evidence type="ECO:0000313" key="8">
    <source>
        <dbReference type="Proteomes" id="UP000002051"/>
    </source>
</evidence>
<dbReference type="FunFam" id="3.30.40.10:FF:000348">
    <property type="entry name" value="E3 ubiquitin-protein ligase"/>
    <property type="match status" value="1"/>
</dbReference>
<reference evidence="7" key="3">
    <citation type="submission" date="2015-04" db="UniProtKB">
        <authorList>
            <consortium name="EnsemblPlants"/>
        </authorList>
    </citation>
    <scope>IDENTIFICATION</scope>
    <source>
        <strain evidence="7">cv. Jemalong A17</strain>
    </source>
</reference>
<accession>A0A072V289</accession>
<dbReference type="GO" id="GO:0008270">
    <property type="term" value="F:zinc ion binding"/>
    <property type="evidence" value="ECO:0007669"/>
    <property type="project" value="UniProtKB-KW"/>
</dbReference>
<evidence type="ECO:0000256" key="3">
    <source>
        <dbReference type="SAM" id="Phobius"/>
    </source>
</evidence>
<dbReference type="EMBL" id="PSQE01000003">
    <property type="protein sequence ID" value="RHN70708.1"/>
    <property type="molecule type" value="Genomic_DNA"/>
</dbReference>
<evidence type="ECO:0000313" key="6">
    <source>
        <dbReference type="EMBL" id="RHN70708.1"/>
    </source>
</evidence>
<evidence type="ECO:0000313" key="7">
    <source>
        <dbReference type="EnsemblPlants" id="KEH35942"/>
    </source>
</evidence>
<dbReference type="PANTHER" id="PTHR46225">
    <property type="entry name" value="C3H4 TYPE ZINC FINGER PROTEIN"/>
    <property type="match status" value="1"/>
</dbReference>
<dbReference type="Proteomes" id="UP000002051">
    <property type="component" value="Chromosome 3"/>
</dbReference>
<keyword evidence="3" id="KW-1133">Transmembrane helix</keyword>
<name>A0A072V289_MEDTR</name>
<dbReference type="Proteomes" id="UP000265566">
    <property type="component" value="Chromosome 3"/>
</dbReference>
<dbReference type="OrthoDB" id="9984778at2759"/>
<reference evidence="5 8" key="2">
    <citation type="journal article" date="2014" name="BMC Genomics">
        <title>An improved genome release (version Mt4.0) for the model legume Medicago truncatula.</title>
        <authorList>
            <person name="Tang H."/>
            <person name="Krishnakumar V."/>
            <person name="Bidwell S."/>
            <person name="Rosen B."/>
            <person name="Chan A."/>
            <person name="Zhou S."/>
            <person name="Gentzbittel L."/>
            <person name="Childs K.L."/>
            <person name="Yandell M."/>
            <person name="Gundlach H."/>
            <person name="Mayer K.F."/>
            <person name="Schwartz D.C."/>
            <person name="Town C.D."/>
        </authorList>
    </citation>
    <scope>GENOME REANNOTATION</scope>
    <source>
        <strain evidence="5">A17</strain>
        <strain evidence="7 8">cv. Jemalong A17</strain>
    </source>
</reference>
<feature type="domain" description="RING-type" evidence="4">
    <location>
        <begin position="317"/>
        <end position="358"/>
    </location>
</feature>
<dbReference type="Gene3D" id="3.30.40.10">
    <property type="entry name" value="Zinc/RING finger domain, C3HC4 (zinc finger)"/>
    <property type="match status" value="1"/>
</dbReference>
<dbReference type="KEGG" id="mtr:25490035"/>
<reference evidence="6" key="5">
    <citation type="journal article" date="2018" name="Nat. Plants">
        <title>Whole-genome landscape of Medicago truncatula symbiotic genes.</title>
        <authorList>
            <person name="Pecrix Y."/>
            <person name="Gamas P."/>
            <person name="Carrere S."/>
        </authorList>
    </citation>
    <scope>NUCLEOTIDE SEQUENCE</scope>
    <source>
        <tissue evidence="6">Leaves</tissue>
    </source>
</reference>
<feature type="region of interest" description="Disordered" evidence="2">
    <location>
        <begin position="368"/>
        <end position="392"/>
    </location>
</feature>
<keyword evidence="1" id="KW-0479">Metal-binding</keyword>
<evidence type="ECO:0000313" key="5">
    <source>
        <dbReference type="EMBL" id="KEH35942.1"/>
    </source>
</evidence>
<sequence length="392" mass="43026">MANNTHHVIIDIATTSETTTLPRHQLHDVDDDGRLHVSLQTSNHSSSPRRGGGGGGRNSRSPLNSGFWISFEFIFTLSQIIASVIVLISSRDEHPRAPLFAWIVGYASGCVVSIPLLLWRYFVRDQNSSQTNSRTDDPSGTLLSNSTAIHGEDDVPVVAVASSRNSRASSRSMSGRPKLLMEYFKTTLDLFFAIWFVIGNVWIFGGHASANDAPNLYRLCIVFLTFSCIGYAMPFILCLTICCCLPCIISTLGVTEDLTQTRGATSESINALPTHIFKTMKSKSNDESDNIPVVIEGGIVAEGTEKERMISGEDAVCCICIANYENDDELRELPCSHLFHKECVDKWLKINALCPLCKSEIGENVTEPVIEENANQQRGESRDENGIASTSS</sequence>
<gene>
    <name evidence="7" type="primary">25490035</name>
    <name evidence="5" type="ordered locus">MTR_3g107995</name>
    <name evidence="6" type="ORF">MtrunA17_Chr3g0138451</name>
</gene>
<dbReference type="Gramene" id="rna19319">
    <property type="protein sequence ID" value="RHN70708.1"/>
    <property type="gene ID" value="gene19319"/>
</dbReference>
<reference evidence="9" key="4">
    <citation type="journal article" date="2018" name="Nat. Plants">
        <title>Whole-genome landscape of Medicago truncatula symbiotic genes.</title>
        <authorList>
            <person name="Pecrix Y."/>
            <person name="Staton S.E."/>
            <person name="Sallet E."/>
            <person name="Lelandais-Briere C."/>
            <person name="Moreau S."/>
            <person name="Carrere S."/>
            <person name="Blein T."/>
            <person name="Jardinaud M.F."/>
            <person name="Latrasse D."/>
            <person name="Zouine M."/>
            <person name="Zahm M."/>
            <person name="Kreplak J."/>
            <person name="Mayjonade B."/>
            <person name="Satge C."/>
            <person name="Perez M."/>
            <person name="Cauet S."/>
            <person name="Marande W."/>
            <person name="Chantry-Darmon C."/>
            <person name="Lopez-Roques C."/>
            <person name="Bouchez O."/>
            <person name="Berard A."/>
            <person name="Debelle F."/>
            <person name="Munos S."/>
            <person name="Bendahmane A."/>
            <person name="Berges H."/>
            <person name="Niebel A."/>
            <person name="Buitink J."/>
            <person name="Frugier F."/>
            <person name="Benhamed M."/>
            <person name="Crespi M."/>
            <person name="Gouzy J."/>
            <person name="Gamas P."/>
        </authorList>
    </citation>
    <scope>NUCLEOTIDE SEQUENCE [LARGE SCALE GENOMIC DNA]</scope>
    <source>
        <strain evidence="9">cv. Jemalong A17</strain>
    </source>
</reference>
<keyword evidence="3" id="KW-0472">Membrane</keyword>
<dbReference type="HOGENOM" id="CLU_038211_1_1_1"/>